<dbReference type="InterPro" id="IPR011777">
    <property type="entry name" value="Geranylgeranyl_Rdtase_fam"/>
</dbReference>
<dbReference type="PRINTS" id="PR00420">
    <property type="entry name" value="RNGMNOXGNASE"/>
</dbReference>
<dbReference type="HOGENOM" id="CLU_024648_5_2_11"/>
<organism evidence="3 4">
    <name type="scientific">Candidatus Neomicrothrix parvicella RN1</name>
    <dbReference type="NCBI Taxonomy" id="1229780"/>
    <lineage>
        <taxon>Bacteria</taxon>
        <taxon>Bacillati</taxon>
        <taxon>Actinomycetota</taxon>
        <taxon>Acidimicrobiia</taxon>
        <taxon>Acidimicrobiales</taxon>
        <taxon>Microthrixaceae</taxon>
        <taxon>Candidatus Neomicrothrix</taxon>
    </lineage>
</organism>
<dbReference type="EMBL" id="CANL01000040">
    <property type="protein sequence ID" value="CCM64705.1"/>
    <property type="molecule type" value="Genomic_DNA"/>
</dbReference>
<dbReference type="Pfam" id="PF01494">
    <property type="entry name" value="FAD_binding_3"/>
    <property type="match status" value="1"/>
</dbReference>
<comment type="caution">
    <text evidence="3">The sequence shown here is derived from an EMBL/GenBank/DDBJ whole genome shotgun (WGS) entry which is preliminary data.</text>
</comment>
<dbReference type="InterPro" id="IPR050407">
    <property type="entry name" value="Geranylgeranyl_reductase"/>
</dbReference>
<gene>
    <name evidence="3" type="ORF">BN381_450016</name>
</gene>
<dbReference type="NCBIfam" id="TIGR02032">
    <property type="entry name" value="GG-red-SF"/>
    <property type="match status" value="1"/>
</dbReference>
<evidence type="ECO:0000313" key="3">
    <source>
        <dbReference type="EMBL" id="CCM64705.1"/>
    </source>
</evidence>
<dbReference type="InterPro" id="IPR002938">
    <property type="entry name" value="FAD-bd"/>
</dbReference>
<feature type="domain" description="FAD-binding" evidence="2">
    <location>
        <begin position="40"/>
        <end position="215"/>
    </location>
</feature>
<evidence type="ECO:0000256" key="1">
    <source>
        <dbReference type="SAM" id="MobiDB-lite"/>
    </source>
</evidence>
<name>R4Z205_9ACTN</name>
<dbReference type="GO" id="GO:0071949">
    <property type="term" value="F:FAD binding"/>
    <property type="evidence" value="ECO:0007669"/>
    <property type="project" value="InterPro"/>
</dbReference>
<dbReference type="InterPro" id="IPR036188">
    <property type="entry name" value="FAD/NAD-bd_sf"/>
</dbReference>
<dbReference type="GO" id="GO:0016628">
    <property type="term" value="F:oxidoreductase activity, acting on the CH-CH group of donors, NAD or NADP as acceptor"/>
    <property type="evidence" value="ECO:0007669"/>
    <property type="project" value="InterPro"/>
</dbReference>
<dbReference type="STRING" id="1229780.BN381_450016"/>
<dbReference type="Gene3D" id="3.50.50.60">
    <property type="entry name" value="FAD/NAD(P)-binding domain"/>
    <property type="match status" value="1"/>
</dbReference>
<proteinExistence type="predicted"/>
<dbReference type="SUPFAM" id="SSF51905">
    <property type="entry name" value="FAD/NAD(P)-binding domain"/>
    <property type="match status" value="1"/>
</dbReference>
<evidence type="ECO:0000313" key="4">
    <source>
        <dbReference type="Proteomes" id="UP000018291"/>
    </source>
</evidence>
<protein>
    <submittedName>
        <fullName evidence="3">Putative Geranylgeranyl reductase</fullName>
    </submittedName>
</protein>
<dbReference type="AlphaFoldDB" id="R4Z205"/>
<dbReference type="eggNOG" id="COG0644">
    <property type="taxonomic scope" value="Bacteria"/>
</dbReference>
<feature type="region of interest" description="Disordered" evidence="1">
    <location>
        <begin position="1"/>
        <end position="27"/>
    </location>
</feature>
<reference evidence="3 4" key="1">
    <citation type="journal article" date="2013" name="ISME J.">
        <title>Metabolic model for the filamentous 'Candidatus Microthrix parvicella' based on genomic and metagenomic analyses.</title>
        <authorList>
            <person name="Jon McIlroy S."/>
            <person name="Kristiansen R."/>
            <person name="Albertsen M."/>
            <person name="Michael Karst S."/>
            <person name="Rossetti S."/>
            <person name="Lund Nielsen J."/>
            <person name="Tandoi V."/>
            <person name="James Seviour R."/>
            <person name="Nielsen P.H."/>
        </authorList>
    </citation>
    <scope>NUCLEOTIDE SEQUENCE [LARGE SCALE GENOMIC DNA]</scope>
    <source>
        <strain evidence="3 4">RN1</strain>
    </source>
</reference>
<evidence type="ECO:0000259" key="2">
    <source>
        <dbReference type="Pfam" id="PF01494"/>
    </source>
</evidence>
<dbReference type="PANTHER" id="PTHR42685:SF22">
    <property type="entry name" value="CONDITIONED MEDIUM FACTOR RECEPTOR 1"/>
    <property type="match status" value="1"/>
</dbReference>
<keyword evidence="4" id="KW-1185">Reference proteome</keyword>
<dbReference type="Proteomes" id="UP000018291">
    <property type="component" value="Unassembled WGS sequence"/>
</dbReference>
<dbReference type="PANTHER" id="PTHR42685">
    <property type="entry name" value="GERANYLGERANYL DIPHOSPHATE REDUCTASE"/>
    <property type="match status" value="1"/>
</dbReference>
<dbReference type="OrthoDB" id="9795712at2"/>
<accession>R4Z205</accession>
<dbReference type="RefSeq" id="WP_012228965.1">
    <property type="nucleotide sequence ID" value="NZ_HG422565.1"/>
</dbReference>
<sequence>MTATLTPQDVADGTPTPETPSVGDTAHLDAIPREGGRRHSVLVIGGGPAGAATGYWLAKAGVDVAIVEKKDFPREKTCGDGLTPRAVTQLQDMGLASKLEEFHKYDGLRTVAHGRTLELAWPDHPIHPNYGYVVRRCDLDNFVANNAVTQGAVLLTGTEAVAPIMEGGQLMGATVKHKASGQTYELRSDFVVIADGANSRFGRAIGTARNRAMPMGMAIRGYFESPLHNEPWIESALDVRDRQGNSVPGYGWIFPVGDGTINVGIGLLSTFSGFKSVNTSHLMTEWAHTLPDYWGIDPTAPIAAPTGGRLPMGSSVNPKVGPNWLVVGDAGGSINPFNGEGIDYAYETGRMAARLLRECIEGGSAIPLQRYPSLLDEEYGLYFKVARLFAKIIGRPVLMRELTRVGMRSRTLMEWVLAIMANLLRPDELGAAELAYKSAATIARVIPERV</sequence>